<reference evidence="2 3" key="1">
    <citation type="submission" date="2019-05" db="EMBL/GenBank/DDBJ databases">
        <authorList>
            <person name="Moore K."/>
            <person name="O'Neill P."/>
            <person name="Farbos A."/>
            <person name="Studholme D.J."/>
        </authorList>
    </citation>
    <scope>NUCLEOTIDE SEQUENCE [LARGE SCALE GENOMIC DNA]</scope>
    <source>
        <strain evidence="2 3">DSM 9128</strain>
    </source>
</reference>
<evidence type="ECO:0000313" key="3">
    <source>
        <dbReference type="Proteomes" id="UP000307510"/>
    </source>
</evidence>
<name>A0A5R9AIG0_PSENT</name>
<sequence length="130" mass="13362">MNVLKLSAVLAAAALLSACGGNEAKVCGSDDVKNQLVKIFLSGALSAQSDALSKAELKDVAIIDKDPDSGVLECVGTLTVPVVGQVASGTLKYQIAPAAKSEHDYLLLLADGPLANAFAKRIQGMVPQQQ</sequence>
<protein>
    <recommendedName>
        <fullName evidence="4">Lipoprotein</fullName>
    </recommendedName>
</protein>
<feature type="signal peptide" evidence="1">
    <location>
        <begin position="1"/>
        <end position="24"/>
    </location>
</feature>
<keyword evidence="1" id="KW-0732">Signal</keyword>
<dbReference type="Proteomes" id="UP000307510">
    <property type="component" value="Unassembled WGS sequence"/>
</dbReference>
<evidence type="ECO:0000256" key="1">
    <source>
        <dbReference type="SAM" id="SignalP"/>
    </source>
</evidence>
<gene>
    <name evidence="2" type="ORF">FEA48_03875</name>
</gene>
<dbReference type="PROSITE" id="PS51257">
    <property type="entry name" value="PROKAR_LIPOPROTEIN"/>
    <property type="match status" value="1"/>
</dbReference>
<feature type="chain" id="PRO_5024306411" description="Lipoprotein" evidence="1">
    <location>
        <begin position="25"/>
        <end position="130"/>
    </location>
</feature>
<dbReference type="RefSeq" id="WP_138212612.1">
    <property type="nucleotide sequence ID" value="NZ_VASG01000001.1"/>
</dbReference>
<accession>A0A5R9AIG0</accession>
<dbReference type="AlphaFoldDB" id="A0A5R9AIG0"/>
<evidence type="ECO:0000313" key="2">
    <source>
        <dbReference type="EMBL" id="TLP78348.1"/>
    </source>
</evidence>
<comment type="caution">
    <text evidence="2">The sequence shown here is derived from an EMBL/GenBank/DDBJ whole genome shotgun (WGS) entry which is preliminary data.</text>
</comment>
<proteinExistence type="predicted"/>
<reference evidence="3" key="2">
    <citation type="submission" date="2019-06" db="EMBL/GenBank/DDBJ databases">
        <title>AzeR, a transcriptional regulator that responds to azelaic acid in Pseudomonas nitroreducens.</title>
        <authorList>
            <person name="Bez C."/>
            <person name="Javvadi S.G."/>
            <person name="Bertani I."/>
            <person name="Devescovi G."/>
            <person name="Studholme D.J."/>
            <person name="Geller A."/>
            <person name="Levy A."/>
            <person name="Venturi V."/>
        </authorList>
    </citation>
    <scope>NUCLEOTIDE SEQUENCE [LARGE SCALE GENOMIC DNA]</scope>
    <source>
        <strain evidence="3">DSM 9128</strain>
    </source>
</reference>
<organism evidence="2 3">
    <name type="scientific">Pseudomonas nitroreducens</name>
    <dbReference type="NCBI Taxonomy" id="46680"/>
    <lineage>
        <taxon>Bacteria</taxon>
        <taxon>Pseudomonadati</taxon>
        <taxon>Pseudomonadota</taxon>
        <taxon>Gammaproteobacteria</taxon>
        <taxon>Pseudomonadales</taxon>
        <taxon>Pseudomonadaceae</taxon>
        <taxon>Pseudomonas</taxon>
    </lineage>
</organism>
<evidence type="ECO:0008006" key="4">
    <source>
        <dbReference type="Google" id="ProtNLM"/>
    </source>
</evidence>
<dbReference type="EMBL" id="VASG01000001">
    <property type="protein sequence ID" value="TLP78348.1"/>
    <property type="molecule type" value="Genomic_DNA"/>
</dbReference>